<dbReference type="PROSITE" id="PS51257">
    <property type="entry name" value="PROKAR_LIPOPROTEIN"/>
    <property type="match status" value="1"/>
</dbReference>
<gene>
    <name evidence="1" type="ORF">FF011L_14600</name>
</gene>
<protein>
    <submittedName>
        <fullName evidence="1">Uncharacterized protein</fullName>
    </submittedName>
</protein>
<evidence type="ECO:0000313" key="1">
    <source>
        <dbReference type="EMBL" id="QDS92711.1"/>
    </source>
</evidence>
<proteinExistence type="predicted"/>
<dbReference type="KEGG" id="rml:FF011L_14600"/>
<sequence>MKIIPYRRAGQVLAGAGGCEAGSGARGIAKVEVENGKCRMAVAADDFSFFIL</sequence>
<organism evidence="1 2">
    <name type="scientific">Roseimaritima multifibrata</name>
    <dbReference type="NCBI Taxonomy" id="1930274"/>
    <lineage>
        <taxon>Bacteria</taxon>
        <taxon>Pseudomonadati</taxon>
        <taxon>Planctomycetota</taxon>
        <taxon>Planctomycetia</taxon>
        <taxon>Pirellulales</taxon>
        <taxon>Pirellulaceae</taxon>
        <taxon>Roseimaritima</taxon>
    </lineage>
</organism>
<name>A0A517MCV2_9BACT</name>
<keyword evidence="2" id="KW-1185">Reference proteome</keyword>
<accession>A0A517MCV2</accession>
<dbReference type="AlphaFoldDB" id="A0A517MCV2"/>
<dbReference type="Proteomes" id="UP000320672">
    <property type="component" value="Chromosome"/>
</dbReference>
<reference evidence="1 2" key="1">
    <citation type="submission" date="2019-02" db="EMBL/GenBank/DDBJ databases">
        <title>Deep-cultivation of Planctomycetes and their phenomic and genomic characterization uncovers novel biology.</title>
        <authorList>
            <person name="Wiegand S."/>
            <person name="Jogler M."/>
            <person name="Boedeker C."/>
            <person name="Pinto D."/>
            <person name="Vollmers J."/>
            <person name="Rivas-Marin E."/>
            <person name="Kohn T."/>
            <person name="Peeters S.H."/>
            <person name="Heuer A."/>
            <person name="Rast P."/>
            <person name="Oberbeckmann S."/>
            <person name="Bunk B."/>
            <person name="Jeske O."/>
            <person name="Meyerdierks A."/>
            <person name="Storesund J.E."/>
            <person name="Kallscheuer N."/>
            <person name="Luecker S."/>
            <person name="Lage O.M."/>
            <person name="Pohl T."/>
            <person name="Merkel B.J."/>
            <person name="Hornburger P."/>
            <person name="Mueller R.-W."/>
            <person name="Bruemmer F."/>
            <person name="Labrenz M."/>
            <person name="Spormann A.M."/>
            <person name="Op den Camp H."/>
            <person name="Overmann J."/>
            <person name="Amann R."/>
            <person name="Jetten M.S.M."/>
            <person name="Mascher T."/>
            <person name="Medema M.H."/>
            <person name="Devos D.P."/>
            <person name="Kaster A.-K."/>
            <person name="Ovreas L."/>
            <person name="Rohde M."/>
            <person name="Galperin M.Y."/>
            <person name="Jogler C."/>
        </authorList>
    </citation>
    <scope>NUCLEOTIDE SEQUENCE [LARGE SCALE GENOMIC DNA]</scope>
    <source>
        <strain evidence="1 2">FF011L</strain>
    </source>
</reference>
<dbReference type="EMBL" id="CP036262">
    <property type="protein sequence ID" value="QDS92711.1"/>
    <property type="molecule type" value="Genomic_DNA"/>
</dbReference>
<evidence type="ECO:0000313" key="2">
    <source>
        <dbReference type="Proteomes" id="UP000320672"/>
    </source>
</evidence>